<feature type="compositionally biased region" description="Basic and acidic residues" evidence="1">
    <location>
        <begin position="120"/>
        <end position="131"/>
    </location>
</feature>
<proteinExistence type="predicted"/>
<evidence type="ECO:0000256" key="1">
    <source>
        <dbReference type="SAM" id="MobiDB-lite"/>
    </source>
</evidence>
<evidence type="ECO:0000313" key="3">
    <source>
        <dbReference type="Proteomes" id="UP001519460"/>
    </source>
</evidence>
<accession>A0ABD0LSP2</accession>
<protein>
    <submittedName>
        <fullName evidence="2">Uncharacterized protein</fullName>
    </submittedName>
</protein>
<comment type="caution">
    <text evidence="2">The sequence shown here is derived from an EMBL/GenBank/DDBJ whole genome shotgun (WGS) entry which is preliminary data.</text>
</comment>
<reference evidence="2 3" key="1">
    <citation type="journal article" date="2023" name="Sci. Data">
        <title>Genome assembly of the Korean intertidal mud-creeper Batillaria attramentaria.</title>
        <authorList>
            <person name="Patra A.K."/>
            <person name="Ho P.T."/>
            <person name="Jun S."/>
            <person name="Lee S.J."/>
            <person name="Kim Y."/>
            <person name="Won Y.J."/>
        </authorList>
    </citation>
    <scope>NUCLEOTIDE SEQUENCE [LARGE SCALE GENOMIC DNA]</scope>
    <source>
        <strain evidence="2">Wonlab-2016</strain>
    </source>
</reference>
<gene>
    <name evidence="2" type="ORF">BaRGS_00006555</name>
</gene>
<organism evidence="2 3">
    <name type="scientific">Batillaria attramentaria</name>
    <dbReference type="NCBI Taxonomy" id="370345"/>
    <lineage>
        <taxon>Eukaryota</taxon>
        <taxon>Metazoa</taxon>
        <taxon>Spiralia</taxon>
        <taxon>Lophotrochozoa</taxon>
        <taxon>Mollusca</taxon>
        <taxon>Gastropoda</taxon>
        <taxon>Caenogastropoda</taxon>
        <taxon>Sorbeoconcha</taxon>
        <taxon>Cerithioidea</taxon>
        <taxon>Batillariidae</taxon>
        <taxon>Batillaria</taxon>
    </lineage>
</organism>
<sequence>MHLVLQSGDKYMMGSLGGVRVKNTTIQRSVSTRERCRWLYSIVFTYWSTLKLEWIAHSGKPGSAQRSQRQPTMIPPVYVVVIAVMSAAVTRGNTDLWERRHPAKKLAGRRWFRRGLARGTRKEEAKDERGSQRGSQRGIRGRTCGNAF</sequence>
<feature type="compositionally biased region" description="Low complexity" evidence="1">
    <location>
        <begin position="132"/>
        <end position="142"/>
    </location>
</feature>
<dbReference type="EMBL" id="JACVVK020000027">
    <property type="protein sequence ID" value="KAK7502191.1"/>
    <property type="molecule type" value="Genomic_DNA"/>
</dbReference>
<evidence type="ECO:0000313" key="2">
    <source>
        <dbReference type="EMBL" id="KAK7502191.1"/>
    </source>
</evidence>
<feature type="region of interest" description="Disordered" evidence="1">
    <location>
        <begin position="117"/>
        <end position="148"/>
    </location>
</feature>
<dbReference type="AlphaFoldDB" id="A0ABD0LSP2"/>
<dbReference type="Proteomes" id="UP001519460">
    <property type="component" value="Unassembled WGS sequence"/>
</dbReference>
<keyword evidence="3" id="KW-1185">Reference proteome</keyword>
<name>A0ABD0LSP2_9CAEN</name>